<name>A0A8R1EHP6_CAEJA</name>
<dbReference type="PANTHER" id="PTHR31114:SF3">
    <property type="entry name" value="SERPENTINE RECEPTOR CLASS GAMMA-RELATED"/>
    <property type="match status" value="1"/>
</dbReference>
<dbReference type="GO" id="GO:0007606">
    <property type="term" value="P:sensory perception of chemical stimulus"/>
    <property type="evidence" value="ECO:0007669"/>
    <property type="project" value="UniProtKB-UniRule"/>
</dbReference>
<protein>
    <recommendedName>
        <fullName evidence="6">Serpentine receptor class gamma</fullName>
    </recommendedName>
</protein>
<evidence type="ECO:0000313" key="7">
    <source>
        <dbReference type="EnsemblMetazoa" id="CJA35286.1"/>
    </source>
</evidence>
<dbReference type="GO" id="GO:0016020">
    <property type="term" value="C:membrane"/>
    <property type="evidence" value="ECO:0007669"/>
    <property type="project" value="UniProtKB-SubCell"/>
</dbReference>
<dbReference type="EnsemblMetazoa" id="CJA35286.1">
    <property type="protein sequence ID" value="CJA35286.1"/>
    <property type="gene ID" value="WBGene00211133"/>
</dbReference>
<evidence type="ECO:0000256" key="1">
    <source>
        <dbReference type="ARBA" id="ARBA00004141"/>
    </source>
</evidence>
<evidence type="ECO:0000256" key="5">
    <source>
        <dbReference type="ARBA" id="ARBA00023136"/>
    </source>
</evidence>
<dbReference type="Proteomes" id="UP000005237">
    <property type="component" value="Unassembled WGS sequence"/>
</dbReference>
<evidence type="ECO:0000313" key="8">
    <source>
        <dbReference type="Proteomes" id="UP000005237"/>
    </source>
</evidence>
<accession>A0A8R1EHP6</accession>
<keyword evidence="5" id="KW-0472">Membrane</keyword>
<dbReference type="InterPro" id="IPR000609">
    <property type="entry name" value="7TM_GPCR_serpentine_rcpt_Srg"/>
</dbReference>
<keyword evidence="8" id="KW-1185">Reference proteome</keyword>
<dbReference type="PANTHER" id="PTHR31114">
    <property type="entry name" value="SERPENTINE RECEPTOR CLASS GAMMA"/>
    <property type="match status" value="1"/>
</dbReference>
<reference evidence="7" key="2">
    <citation type="submission" date="2022-06" db="UniProtKB">
        <authorList>
            <consortium name="EnsemblMetazoa"/>
        </authorList>
    </citation>
    <scope>IDENTIFICATION</scope>
    <source>
        <strain evidence="7">DF5081</strain>
    </source>
</reference>
<dbReference type="AlphaFoldDB" id="A0A8R1EHP6"/>
<evidence type="ECO:0000256" key="2">
    <source>
        <dbReference type="ARBA" id="ARBA00005692"/>
    </source>
</evidence>
<dbReference type="Pfam" id="PF02118">
    <property type="entry name" value="Srg"/>
    <property type="match status" value="1"/>
</dbReference>
<keyword evidence="4" id="KW-1133">Transmembrane helix</keyword>
<evidence type="ECO:0000256" key="6">
    <source>
        <dbReference type="RuleBase" id="RU280813"/>
    </source>
</evidence>
<evidence type="ECO:0000256" key="3">
    <source>
        <dbReference type="ARBA" id="ARBA00022692"/>
    </source>
</evidence>
<dbReference type="InterPro" id="IPR052880">
    <property type="entry name" value="NRL-Serpentine_Class_Gamma"/>
</dbReference>
<comment type="similarity">
    <text evidence="2 6">Belongs to the nematode receptor-like protein srg family.</text>
</comment>
<reference evidence="8" key="1">
    <citation type="submission" date="2010-08" db="EMBL/GenBank/DDBJ databases">
        <authorList>
            <consortium name="Caenorhabditis japonica Sequencing Consortium"/>
            <person name="Wilson R.K."/>
        </authorList>
    </citation>
    <scope>NUCLEOTIDE SEQUENCE [LARGE SCALE GENOMIC DNA]</scope>
    <source>
        <strain evidence="8">DF5081</strain>
    </source>
</reference>
<organism evidence="7 8">
    <name type="scientific">Caenorhabditis japonica</name>
    <dbReference type="NCBI Taxonomy" id="281687"/>
    <lineage>
        <taxon>Eukaryota</taxon>
        <taxon>Metazoa</taxon>
        <taxon>Ecdysozoa</taxon>
        <taxon>Nematoda</taxon>
        <taxon>Chromadorea</taxon>
        <taxon>Rhabditida</taxon>
        <taxon>Rhabditina</taxon>
        <taxon>Rhabditomorpha</taxon>
        <taxon>Rhabditoidea</taxon>
        <taxon>Rhabditidae</taxon>
        <taxon>Peloderinae</taxon>
        <taxon>Caenorhabditis</taxon>
    </lineage>
</organism>
<evidence type="ECO:0000256" key="4">
    <source>
        <dbReference type="ARBA" id="ARBA00022989"/>
    </source>
</evidence>
<keyword evidence="3" id="KW-0812">Transmembrane</keyword>
<comment type="subcellular location">
    <subcellularLocation>
        <location evidence="1">Membrane</location>
        <topology evidence="1">Multi-pass membrane protein</topology>
    </subcellularLocation>
</comment>
<proteinExistence type="inferred from homology"/>
<dbReference type="GO" id="GO:0004888">
    <property type="term" value="F:transmembrane signaling receptor activity"/>
    <property type="evidence" value="ECO:0007669"/>
    <property type="project" value="InterPro"/>
</dbReference>
<sequence>MLLCKILITMPNYAFQNIICWLNSWPGLRLESHPIGVVIMKQVELLLPGLLTMTKFLTNFFLHMQFCSAISMNIHRISSAIYPMKYEWVREV</sequence>